<gene>
    <name evidence="2" type="ORF">SAMN05660776_1578</name>
</gene>
<keyword evidence="3" id="KW-1185">Reference proteome</keyword>
<dbReference type="InterPro" id="IPR034804">
    <property type="entry name" value="SQR/QFR_C/D"/>
</dbReference>
<feature type="transmembrane region" description="Helical" evidence="1">
    <location>
        <begin position="104"/>
        <end position="124"/>
    </location>
</feature>
<evidence type="ECO:0000256" key="1">
    <source>
        <dbReference type="SAM" id="Phobius"/>
    </source>
</evidence>
<name>A0A1T5BXL3_9FLAO</name>
<dbReference type="AlphaFoldDB" id="A0A1T5BXL3"/>
<feature type="transmembrane region" description="Helical" evidence="1">
    <location>
        <begin position="157"/>
        <end position="175"/>
    </location>
</feature>
<sequence length="224" mass="25724">MIWFIKNSVTRKNLMALTGLFLSFFLIVHLAGNLQLLLPEVQAKLQYNAYSQFLGGNPLVILISFVLYACIILHTVDAIYLGIKRKKANGVSCSKDKRGRASTWYSRHMMALGIIVFVFLVIHFKDYWYRYKFGELPLDENGNKDLYTLVIVSFEQLWYVILYVIAIVALGYHLLHGVFSAHRSIGLYHPVYNSIIKVLGIIFALVITIGYIIIPIFIYINHQT</sequence>
<dbReference type="EMBL" id="FUYY01000002">
    <property type="protein sequence ID" value="SKB51877.1"/>
    <property type="molecule type" value="Genomic_DNA"/>
</dbReference>
<protein>
    <submittedName>
        <fullName evidence="2">Succinate dehydrogenase / fumarate reductase cytochrome b subunit</fullName>
    </submittedName>
</protein>
<evidence type="ECO:0000313" key="3">
    <source>
        <dbReference type="Proteomes" id="UP000190230"/>
    </source>
</evidence>
<dbReference type="InterPro" id="IPR011138">
    <property type="entry name" value="Cytochrome_b-558"/>
</dbReference>
<dbReference type="Proteomes" id="UP000190230">
    <property type="component" value="Unassembled WGS sequence"/>
</dbReference>
<keyword evidence="1" id="KW-0472">Membrane</keyword>
<keyword evidence="1" id="KW-1133">Transmembrane helix</keyword>
<dbReference type="RefSeq" id="WP_079720298.1">
    <property type="nucleotide sequence ID" value="NZ_FUYY01000002.1"/>
</dbReference>
<dbReference type="CDD" id="cd03498">
    <property type="entry name" value="SQR_TypeB_2_TM"/>
    <property type="match status" value="1"/>
</dbReference>
<dbReference type="Gene3D" id="1.20.1300.10">
    <property type="entry name" value="Fumarate reductase/succinate dehydrogenase, transmembrane subunit"/>
    <property type="match status" value="1"/>
</dbReference>
<dbReference type="GO" id="GO:0016020">
    <property type="term" value="C:membrane"/>
    <property type="evidence" value="ECO:0007669"/>
    <property type="project" value="InterPro"/>
</dbReference>
<proteinExistence type="predicted"/>
<dbReference type="NCBIfam" id="TIGR02046">
    <property type="entry name" value="sdhC_b558_fam"/>
    <property type="match status" value="1"/>
</dbReference>
<accession>A0A1T5BXL3</accession>
<feature type="transmembrane region" description="Helical" evidence="1">
    <location>
        <begin position="195"/>
        <end position="220"/>
    </location>
</feature>
<keyword evidence="1" id="KW-0812">Transmembrane</keyword>
<dbReference type="STRING" id="241145.SAMN05660776_1578"/>
<organism evidence="2 3">
    <name type="scientific">Salegentibacter holothuriorum</name>
    <dbReference type="NCBI Taxonomy" id="241145"/>
    <lineage>
        <taxon>Bacteria</taxon>
        <taxon>Pseudomonadati</taxon>
        <taxon>Bacteroidota</taxon>
        <taxon>Flavobacteriia</taxon>
        <taxon>Flavobacteriales</taxon>
        <taxon>Flavobacteriaceae</taxon>
        <taxon>Salegentibacter</taxon>
    </lineage>
</organism>
<evidence type="ECO:0000313" key="2">
    <source>
        <dbReference type="EMBL" id="SKB51877.1"/>
    </source>
</evidence>
<reference evidence="3" key="1">
    <citation type="submission" date="2017-02" db="EMBL/GenBank/DDBJ databases">
        <authorList>
            <person name="Varghese N."/>
            <person name="Submissions S."/>
        </authorList>
    </citation>
    <scope>NUCLEOTIDE SEQUENCE [LARGE SCALE GENOMIC DNA]</scope>
    <source>
        <strain evidence="3">DSM 23405</strain>
    </source>
</reference>
<dbReference type="OrthoDB" id="9802842at2"/>
<dbReference type="SUPFAM" id="SSF81343">
    <property type="entry name" value="Fumarate reductase respiratory complex transmembrane subunits"/>
    <property type="match status" value="1"/>
</dbReference>
<feature type="transmembrane region" description="Helical" evidence="1">
    <location>
        <begin position="59"/>
        <end position="83"/>
    </location>
</feature>